<evidence type="ECO:0000313" key="1">
    <source>
        <dbReference type="EMBL" id="GBH22099.1"/>
    </source>
</evidence>
<accession>A0A2V0R9X2</accession>
<dbReference type="AlphaFoldDB" id="A0A2V0R9X2"/>
<proteinExistence type="predicted"/>
<reference evidence="1" key="1">
    <citation type="submission" date="2017-04" db="EMBL/GenBank/DDBJ databases">
        <title>Unveiling RNA virosphere associated with marine microorganisms.</title>
        <authorList>
            <person name="Urayama S."/>
            <person name="Takaki Y."/>
            <person name="Nishi S."/>
            <person name="Yoshida Y."/>
            <person name="Deguchi S."/>
            <person name="Takai K."/>
            <person name="Nunoura T."/>
        </authorList>
    </citation>
    <scope>NUCLEOTIDE SEQUENCE</scope>
</reference>
<protein>
    <submittedName>
        <fullName evidence="1">Uncharacterized protein</fullName>
    </submittedName>
</protein>
<sequence length="219" mass="25517">MPYHPKIYEEDFLAKINSLFIYVDWNRSPLMQLQFVNALDKVNSSGFKRKQVHQYLKIRGAYGSGVVFTGDSAIDVTDKQKKRPNIVWRNFCRNPQVVELIGRELTATERKIKDLDDIPKDIMDYFHDRYPQGFYISYYQKSKTNKDEMNAEVTKRFAALRPDLQQLTLEVVCDGGGGDKWKLRIGNYTTTHSSKKMARRLVILSYVSNSAQEHTVYDE</sequence>
<organism evidence="1">
    <name type="scientific">viral metagenome</name>
    <dbReference type="NCBI Taxonomy" id="1070528"/>
    <lineage>
        <taxon>unclassified sequences</taxon>
        <taxon>metagenomes</taxon>
        <taxon>organismal metagenomes</taxon>
    </lineage>
</organism>
<dbReference type="EMBL" id="BDQA01000630">
    <property type="protein sequence ID" value="GBH22099.1"/>
    <property type="molecule type" value="Genomic_RNA"/>
</dbReference>
<comment type="caution">
    <text evidence="1">The sequence shown here is derived from an EMBL/GenBank/DDBJ whole genome shotgun (WGS) entry which is preliminary data.</text>
</comment>
<name>A0A2V0R9X2_9ZZZZ</name>